<organism evidence="2 3">
    <name type="scientific">Shewanella denitrificans (strain OS217 / ATCC BAA-1090 / DSM 15013)</name>
    <dbReference type="NCBI Taxonomy" id="318161"/>
    <lineage>
        <taxon>Bacteria</taxon>
        <taxon>Pseudomonadati</taxon>
        <taxon>Pseudomonadota</taxon>
        <taxon>Gammaproteobacteria</taxon>
        <taxon>Alteromonadales</taxon>
        <taxon>Shewanellaceae</taxon>
        <taxon>Shewanella</taxon>
    </lineage>
</organism>
<accession>Q12I54</accession>
<dbReference type="KEGG" id="sdn:Sden_3597"/>
<reference evidence="2 3" key="1">
    <citation type="submission" date="2006-03" db="EMBL/GenBank/DDBJ databases">
        <title>Complete sequence of Shewanella denitrificans OS217.</title>
        <authorList>
            <consortium name="US DOE Joint Genome Institute"/>
            <person name="Copeland A."/>
            <person name="Lucas S."/>
            <person name="Lapidus A."/>
            <person name="Barry K."/>
            <person name="Detter J.C."/>
            <person name="Glavina del Rio T."/>
            <person name="Hammon N."/>
            <person name="Israni S."/>
            <person name="Dalin E."/>
            <person name="Tice H."/>
            <person name="Pitluck S."/>
            <person name="Brettin T."/>
            <person name="Bruce D."/>
            <person name="Han C."/>
            <person name="Tapia R."/>
            <person name="Gilna P."/>
            <person name="Kiss H."/>
            <person name="Schmutz J."/>
            <person name="Larimer F."/>
            <person name="Land M."/>
            <person name="Hauser L."/>
            <person name="Kyrpides N."/>
            <person name="Lykidis A."/>
            <person name="Richardson P."/>
        </authorList>
    </citation>
    <scope>NUCLEOTIDE SEQUENCE [LARGE SCALE GENOMIC DNA]</scope>
    <source>
        <strain evidence="3">OS217 / ATCC BAA-1090 / DSM 15013</strain>
    </source>
</reference>
<dbReference type="HOGENOM" id="CLU_1407897_0_0_6"/>
<keyword evidence="3" id="KW-1185">Reference proteome</keyword>
<dbReference type="InterPro" id="IPR021354">
    <property type="entry name" value="DUF2975"/>
</dbReference>
<feature type="transmembrane region" description="Helical" evidence="1">
    <location>
        <begin position="16"/>
        <end position="36"/>
    </location>
</feature>
<proteinExistence type="predicted"/>
<evidence type="ECO:0000313" key="2">
    <source>
        <dbReference type="EMBL" id="ABE56872.1"/>
    </source>
</evidence>
<feature type="transmembrane region" description="Helical" evidence="1">
    <location>
        <begin position="117"/>
        <end position="143"/>
    </location>
</feature>
<name>Q12I54_SHEDO</name>
<evidence type="ECO:0008006" key="4">
    <source>
        <dbReference type="Google" id="ProtNLM"/>
    </source>
</evidence>
<sequence>MSIMNNIVSLSRWVKYLLVFITLLQMSSFAMVMSLGELENGAYLYTLNWGGFYSHFSIDFEHTWQSIAQVLEAEGLHAGWILGSVELMPCLVIYFFLYRLFSLYQTRQIFTQANFNYLSYIALTCLAWLFISLLYPLLITLLLRVFERAEATSFYFSFGSQELYYLLTSLVIYCIAWIMKQAAELHDDAELTV</sequence>
<evidence type="ECO:0000256" key="1">
    <source>
        <dbReference type="SAM" id="Phobius"/>
    </source>
</evidence>
<keyword evidence="1" id="KW-1133">Transmembrane helix</keyword>
<dbReference type="AlphaFoldDB" id="Q12I54"/>
<protein>
    <recommendedName>
        <fullName evidence="4">DUF2975 domain-containing protein</fullName>
    </recommendedName>
</protein>
<dbReference type="eggNOG" id="ENOG5030VA1">
    <property type="taxonomic scope" value="Bacteria"/>
</dbReference>
<keyword evidence="1" id="KW-0812">Transmembrane</keyword>
<keyword evidence="1" id="KW-0472">Membrane</keyword>
<feature type="transmembrane region" description="Helical" evidence="1">
    <location>
        <begin position="78"/>
        <end position="97"/>
    </location>
</feature>
<dbReference type="Pfam" id="PF11188">
    <property type="entry name" value="DUF2975"/>
    <property type="match status" value="1"/>
</dbReference>
<feature type="transmembrane region" description="Helical" evidence="1">
    <location>
        <begin position="163"/>
        <end position="179"/>
    </location>
</feature>
<dbReference type="STRING" id="318161.Sden_3597"/>
<dbReference type="EMBL" id="CP000302">
    <property type="protein sequence ID" value="ABE56872.1"/>
    <property type="molecule type" value="Genomic_DNA"/>
</dbReference>
<dbReference type="OrthoDB" id="6262385at2"/>
<evidence type="ECO:0000313" key="3">
    <source>
        <dbReference type="Proteomes" id="UP000001982"/>
    </source>
</evidence>
<gene>
    <name evidence="2" type="ordered locus">Sden_3597</name>
</gene>
<dbReference type="Proteomes" id="UP000001982">
    <property type="component" value="Chromosome"/>
</dbReference>